<dbReference type="EC" id="2.3.1.258" evidence="1"/>
<proteinExistence type="predicted"/>
<name>A0ACB8V5Z1_9EURO</name>
<comment type="caution">
    <text evidence="1">The sequence shown here is derived from an EMBL/GenBank/DDBJ whole genome shotgun (WGS) entry which is preliminary data.</text>
</comment>
<dbReference type="EMBL" id="JALBCA010000002">
    <property type="protein sequence ID" value="KAI2393539.1"/>
    <property type="molecule type" value="Genomic_DNA"/>
</dbReference>
<accession>A0ACB8V5Z1</accession>
<keyword evidence="1" id="KW-0808">Transferase</keyword>
<sequence length="303" mass="33773">MAESPHKVEVEAPVPAFSFKKRASRLRENVRKRPASPEPASASDKETSGYSSSEEVSRQGHRTKRRQRRGGVAAAASTNNGSIEKEEPHNTSTTKQKLPLVTNDATKATNWYDEDIKTKIGPTRVAATNVRMTTFTDFAPDVCKDYKKTGFCGFGQNCVFLHDRSDYKQGWELDREWENVTKGSKNLAGTVVASANRSNNTEGRDDDEGEEEAMLKDIPFACIICQQAYKTPIITKCGHYFCESCALKRYRKDPKCAACGTGTNGVFNTASRLKKLLDRKRERLAKKREAAIEAGEEISDEDE</sequence>
<organism evidence="1">
    <name type="scientific">Ophidiomyces ophidiicola</name>
    <dbReference type="NCBI Taxonomy" id="1387563"/>
    <lineage>
        <taxon>Eukaryota</taxon>
        <taxon>Fungi</taxon>
        <taxon>Dikarya</taxon>
        <taxon>Ascomycota</taxon>
        <taxon>Pezizomycotina</taxon>
        <taxon>Eurotiomycetes</taxon>
        <taxon>Eurotiomycetidae</taxon>
        <taxon>Onygenales</taxon>
        <taxon>Onygenaceae</taxon>
        <taxon>Ophidiomyces</taxon>
    </lineage>
</organism>
<protein>
    <submittedName>
        <fullName evidence="1">RNA-splicing factor</fullName>
        <ecNumber evidence="1">2.3.1.258</ecNumber>
    </submittedName>
</protein>
<keyword evidence="1" id="KW-0012">Acyltransferase</keyword>
<evidence type="ECO:0000313" key="1">
    <source>
        <dbReference type="EMBL" id="KAI2393539.1"/>
    </source>
</evidence>
<reference evidence="1" key="1">
    <citation type="journal article" date="2022" name="bioRxiv">
        <title>Population genetic analysis of Ophidiomyces ophidiicola, the causative agent of snake fungal disease, indicates recent introductions to the USA.</title>
        <authorList>
            <person name="Ladner J.T."/>
            <person name="Palmer J.M."/>
            <person name="Ettinger C.L."/>
            <person name="Stajich J.E."/>
            <person name="Farrell T.M."/>
            <person name="Glorioso B.M."/>
            <person name="Lawson B."/>
            <person name="Price S.J."/>
            <person name="Stengle A.G."/>
            <person name="Grear D.A."/>
            <person name="Lorch J.M."/>
        </authorList>
    </citation>
    <scope>NUCLEOTIDE SEQUENCE</scope>
    <source>
        <strain evidence="1">NWHC 24266-5</strain>
    </source>
</reference>
<gene>
    <name evidence="1" type="primary">CWC24</name>
    <name evidence="1" type="ORF">LOY88_000139</name>
</gene>